<keyword evidence="3" id="KW-1185">Reference proteome</keyword>
<name>A0ABQ4ZTM3_9ASTR</name>
<evidence type="ECO:0000313" key="3">
    <source>
        <dbReference type="Proteomes" id="UP001151760"/>
    </source>
</evidence>
<accession>A0ABQ4ZTM3</accession>
<comment type="caution">
    <text evidence="2">The sequence shown here is derived from an EMBL/GenBank/DDBJ whole genome shotgun (WGS) entry which is preliminary data.</text>
</comment>
<dbReference type="Gene3D" id="2.40.70.10">
    <property type="entry name" value="Acid Proteases"/>
    <property type="match status" value="1"/>
</dbReference>
<organism evidence="2 3">
    <name type="scientific">Tanacetum coccineum</name>
    <dbReference type="NCBI Taxonomy" id="301880"/>
    <lineage>
        <taxon>Eukaryota</taxon>
        <taxon>Viridiplantae</taxon>
        <taxon>Streptophyta</taxon>
        <taxon>Embryophyta</taxon>
        <taxon>Tracheophyta</taxon>
        <taxon>Spermatophyta</taxon>
        <taxon>Magnoliopsida</taxon>
        <taxon>eudicotyledons</taxon>
        <taxon>Gunneridae</taxon>
        <taxon>Pentapetalae</taxon>
        <taxon>asterids</taxon>
        <taxon>campanulids</taxon>
        <taxon>Asterales</taxon>
        <taxon>Asteraceae</taxon>
        <taxon>Asteroideae</taxon>
        <taxon>Anthemideae</taxon>
        <taxon>Anthemidinae</taxon>
        <taxon>Tanacetum</taxon>
    </lineage>
</organism>
<feature type="region of interest" description="Disordered" evidence="1">
    <location>
        <begin position="226"/>
        <end position="247"/>
    </location>
</feature>
<keyword evidence="2" id="KW-0808">Transferase</keyword>
<dbReference type="EMBL" id="BQNB010011646">
    <property type="protein sequence ID" value="GJS93287.1"/>
    <property type="molecule type" value="Genomic_DNA"/>
</dbReference>
<evidence type="ECO:0000256" key="1">
    <source>
        <dbReference type="SAM" id="MobiDB-lite"/>
    </source>
</evidence>
<dbReference type="Proteomes" id="UP001151760">
    <property type="component" value="Unassembled WGS sequence"/>
</dbReference>
<dbReference type="SUPFAM" id="SSF50630">
    <property type="entry name" value="Acid proteases"/>
    <property type="match status" value="1"/>
</dbReference>
<protein>
    <submittedName>
        <fullName evidence="2">Reverse transcriptase domain-containing protein</fullName>
    </submittedName>
</protein>
<dbReference type="PANTHER" id="PTHR33067">
    <property type="entry name" value="RNA-DIRECTED DNA POLYMERASE-RELATED"/>
    <property type="match status" value="1"/>
</dbReference>
<reference evidence="2" key="2">
    <citation type="submission" date="2022-01" db="EMBL/GenBank/DDBJ databases">
        <authorList>
            <person name="Yamashiro T."/>
            <person name="Shiraishi A."/>
            <person name="Satake H."/>
            <person name="Nakayama K."/>
        </authorList>
    </citation>
    <scope>NUCLEOTIDE SEQUENCE</scope>
</reference>
<keyword evidence="2" id="KW-0548">Nucleotidyltransferase</keyword>
<dbReference type="CDD" id="cd00303">
    <property type="entry name" value="retropepsin_like"/>
    <property type="match status" value="1"/>
</dbReference>
<keyword evidence="2" id="KW-0695">RNA-directed DNA polymerase</keyword>
<gene>
    <name evidence="2" type="ORF">Tco_0800255</name>
</gene>
<reference evidence="2" key="1">
    <citation type="journal article" date="2022" name="Int. J. Mol. Sci.">
        <title>Draft Genome of Tanacetum Coccineum: Genomic Comparison of Closely Related Tanacetum-Family Plants.</title>
        <authorList>
            <person name="Yamashiro T."/>
            <person name="Shiraishi A."/>
            <person name="Nakayama K."/>
            <person name="Satake H."/>
        </authorList>
    </citation>
    <scope>NUCLEOTIDE SEQUENCE</scope>
</reference>
<sequence length="505" mass="56906">MFQDLRFDMSFADALLLMPRFAPTIKSLLMNKEKLLELAKIPLNENCSAMLLKKLLEKLGDPDKFLIPCNFPGMDVCHALADLGASINLMPLSIWKKLSLPELTPTRMTLELADRSITHPKGLAEDVYVKVGKFHFPTDFVVVDFEADPRVPLILGRSFLRTGRALIDVYEGELILRDGNEQIIFHVNGTTKHPQKHVNESIKMVNDTCKDSFKKFTDEPALVCLPPSEDDNDEKEKQEVKNLAEPTAKRQTRITPCLKNFKVICKESIFHSNKTPQVSSVFAITSTLPSIEPKDSLIMGDDHLSTFSAEEIIQIPRESEDISGSDSKNVLPSYDDFSSINIPRDDSVTFSNSLFEFDVNFNSSDINPLFVEVLEDIECNESYDSNLDESTFLVTTLSDSNKDECLAPGYDIEILLHHDPSTPMKSVASILEGFIDDPPFEENDDLFDLECKTNDWKRILYDAPIDKAKFFDLGGNNDEIDAFLAIEVPTYIKEGYYDSKGDIIS</sequence>
<evidence type="ECO:0000313" key="2">
    <source>
        <dbReference type="EMBL" id="GJS93287.1"/>
    </source>
</evidence>
<dbReference type="PANTHER" id="PTHR33067:SF35">
    <property type="entry name" value="ASPARTIC PEPTIDASE DDI1-TYPE DOMAIN-CONTAINING PROTEIN"/>
    <property type="match status" value="1"/>
</dbReference>
<dbReference type="GO" id="GO:0003964">
    <property type="term" value="F:RNA-directed DNA polymerase activity"/>
    <property type="evidence" value="ECO:0007669"/>
    <property type="project" value="UniProtKB-KW"/>
</dbReference>
<dbReference type="InterPro" id="IPR021109">
    <property type="entry name" value="Peptidase_aspartic_dom_sf"/>
</dbReference>
<proteinExistence type="predicted"/>